<dbReference type="PANTHER" id="PTHR45890:SF1">
    <property type="entry name" value="AARF DOMAIN CONTAINING KINASE 2"/>
    <property type="match status" value="1"/>
</dbReference>
<comment type="similarity">
    <text evidence="1">Belongs to the protein kinase superfamily. ADCK protein kinase family.</text>
</comment>
<comment type="caution">
    <text evidence="4">The sequence shown here is derived from an EMBL/GenBank/DDBJ whole genome shotgun (WGS) entry which is preliminary data.</text>
</comment>
<dbReference type="PANTHER" id="PTHR45890">
    <property type="entry name" value="AARF DOMAIN CONTAINING KINASE 2 (PREDICTED)"/>
    <property type="match status" value="1"/>
</dbReference>
<dbReference type="AlphaFoldDB" id="A0A540LPC1"/>
<dbReference type="InterPro" id="IPR052402">
    <property type="entry name" value="ADCK_kinase"/>
</dbReference>
<dbReference type="CDD" id="cd13971">
    <property type="entry name" value="ADCK2-like"/>
    <property type="match status" value="1"/>
</dbReference>
<keyword evidence="2" id="KW-0812">Transmembrane</keyword>
<dbReference type="Proteomes" id="UP000315295">
    <property type="component" value="Unassembled WGS sequence"/>
</dbReference>
<dbReference type="InterPro" id="IPR044095">
    <property type="entry name" value="ADCK2_dom"/>
</dbReference>
<accession>A0A540LPC1</accession>
<sequence length="660" mass="75441">MSRFLTFRSFRKVANTVVNSPKQSCPEADKYGTIVRVSLRPLQYRLYRDYTFPTRGHASFPLYNNTKNFYRSNCSTSFGVIPSRNAVRHHAQLAWKRLSERFSSSGRGFSRINKFAQAFSLAVTRSNLLLPGIFAFTSGKLAWSQRSLAETEYHPPSNTLYMHAQDGHAFMTSLAFAVLEGTILVLRTVTLGILFTPSIVMAAFADCFGPEFRKLWLHVVLRTLELAGPAFIKWGQWAATRPDLFPRDLCTKLSELHTKAPEHSFAYTKKTIERAFGRKLPEIFDNFEEKPVASGSIAQVHRATLRYRYPGQRVKPMVVAVKVRHPGVGESIRRDFVIINLVAKISKFIPALKWWRLDESVQQFAVFMMSQVDLAREAAHLSRFIYNFRRWKDVSFPKPLYPLVHPAVLVETYEQGECVSHYVDGLEGHERIKSALAHIGTHALLKMLLVTFTPLMFLAMYFCFSYGDFIVFKPHTHLVVDNFIHADMHPGNILVRVPKNKSSRNRLFKSKPHVIFLDVGMTAELSKHDRVNLVEFFKAVARRDGRTAAESTLRLSKQQKCPNPKAFIEEVEESFDFWGTPEGDLVHPAECMQQLLEKVRRHRVNVDGNVCTVMVTTLVLEGWQRKLDPAYNVMDTLQTLLLKADWAKSLSYTIEGLMAP</sequence>
<dbReference type="InterPro" id="IPR004147">
    <property type="entry name" value="ABC1_dom"/>
</dbReference>
<feature type="domain" description="ABC1 atypical kinase-like" evidence="3">
    <location>
        <begin position="256"/>
        <end position="450"/>
    </location>
</feature>
<organism evidence="4 5">
    <name type="scientific">Malus baccata</name>
    <name type="common">Siberian crab apple</name>
    <name type="synonym">Pyrus baccata</name>
    <dbReference type="NCBI Taxonomy" id="106549"/>
    <lineage>
        <taxon>Eukaryota</taxon>
        <taxon>Viridiplantae</taxon>
        <taxon>Streptophyta</taxon>
        <taxon>Embryophyta</taxon>
        <taxon>Tracheophyta</taxon>
        <taxon>Spermatophyta</taxon>
        <taxon>Magnoliopsida</taxon>
        <taxon>eudicotyledons</taxon>
        <taxon>Gunneridae</taxon>
        <taxon>Pentapetalae</taxon>
        <taxon>rosids</taxon>
        <taxon>fabids</taxon>
        <taxon>Rosales</taxon>
        <taxon>Rosaceae</taxon>
        <taxon>Amygdaloideae</taxon>
        <taxon>Maleae</taxon>
        <taxon>Malus</taxon>
    </lineage>
</organism>
<protein>
    <recommendedName>
        <fullName evidence="3">ABC1 atypical kinase-like domain-containing protein</fullName>
    </recommendedName>
</protein>
<evidence type="ECO:0000256" key="1">
    <source>
        <dbReference type="ARBA" id="ARBA00009670"/>
    </source>
</evidence>
<name>A0A540LPC1_MALBA</name>
<dbReference type="EMBL" id="VIEB01000513">
    <property type="protein sequence ID" value="TQD88323.1"/>
    <property type="molecule type" value="Genomic_DNA"/>
</dbReference>
<feature type="domain" description="ABC1 atypical kinase-like" evidence="3">
    <location>
        <begin position="477"/>
        <end position="550"/>
    </location>
</feature>
<keyword evidence="2" id="KW-1133">Transmembrane helix</keyword>
<feature type="transmembrane region" description="Helical" evidence="2">
    <location>
        <begin position="443"/>
        <end position="464"/>
    </location>
</feature>
<reference evidence="4 5" key="1">
    <citation type="journal article" date="2019" name="G3 (Bethesda)">
        <title>Sequencing of a Wild Apple (Malus baccata) Genome Unravels the Differences Between Cultivated and Wild Apple Species Regarding Disease Resistance and Cold Tolerance.</title>
        <authorList>
            <person name="Chen X."/>
        </authorList>
    </citation>
    <scope>NUCLEOTIDE SEQUENCE [LARGE SCALE GENOMIC DNA]</scope>
    <source>
        <strain evidence="5">cv. Shandingzi</strain>
        <tissue evidence="4">Leaves</tissue>
    </source>
</reference>
<evidence type="ECO:0000256" key="2">
    <source>
        <dbReference type="SAM" id="Phobius"/>
    </source>
</evidence>
<evidence type="ECO:0000313" key="5">
    <source>
        <dbReference type="Proteomes" id="UP000315295"/>
    </source>
</evidence>
<evidence type="ECO:0000313" key="4">
    <source>
        <dbReference type="EMBL" id="TQD88323.1"/>
    </source>
</evidence>
<keyword evidence="5" id="KW-1185">Reference proteome</keyword>
<dbReference type="Pfam" id="PF03109">
    <property type="entry name" value="ABC1"/>
    <property type="match status" value="2"/>
</dbReference>
<dbReference type="SUPFAM" id="SSF56112">
    <property type="entry name" value="Protein kinase-like (PK-like)"/>
    <property type="match status" value="1"/>
</dbReference>
<evidence type="ECO:0000259" key="3">
    <source>
        <dbReference type="Pfam" id="PF03109"/>
    </source>
</evidence>
<gene>
    <name evidence="4" type="ORF">C1H46_026204</name>
</gene>
<proteinExistence type="inferred from homology"/>
<keyword evidence="2" id="KW-0472">Membrane</keyword>
<dbReference type="InterPro" id="IPR011009">
    <property type="entry name" value="Kinase-like_dom_sf"/>
</dbReference>
<dbReference type="STRING" id="106549.A0A540LPC1"/>